<feature type="transmembrane region" description="Helical" evidence="1">
    <location>
        <begin position="90"/>
        <end position="111"/>
    </location>
</feature>
<keyword evidence="1" id="KW-0472">Membrane</keyword>
<feature type="transmembrane region" description="Helical" evidence="1">
    <location>
        <begin position="176"/>
        <end position="199"/>
    </location>
</feature>
<dbReference type="STRING" id="1915074.SPHI_20060"/>
<dbReference type="Proteomes" id="UP000188729">
    <property type="component" value="Unassembled WGS sequence"/>
</dbReference>
<accession>A0A1V2EUH8</accession>
<proteinExistence type="predicted"/>
<gene>
    <name evidence="3" type="ORF">SPHI_20060</name>
</gene>
<evidence type="ECO:0000313" key="3">
    <source>
        <dbReference type="EMBL" id="ONF95804.1"/>
    </source>
</evidence>
<dbReference type="GO" id="GO:0006508">
    <property type="term" value="P:proteolysis"/>
    <property type="evidence" value="ECO:0007669"/>
    <property type="project" value="UniProtKB-KW"/>
</dbReference>
<organism evidence="3 4">
    <name type="scientific">Sphingomonas jeddahensis</name>
    <dbReference type="NCBI Taxonomy" id="1915074"/>
    <lineage>
        <taxon>Bacteria</taxon>
        <taxon>Pseudomonadati</taxon>
        <taxon>Pseudomonadota</taxon>
        <taxon>Alphaproteobacteria</taxon>
        <taxon>Sphingomonadales</taxon>
        <taxon>Sphingomonadaceae</taxon>
        <taxon>Sphingomonas</taxon>
    </lineage>
</organism>
<keyword evidence="4" id="KW-1185">Reference proteome</keyword>
<name>A0A1V2EUH8_9SPHN</name>
<evidence type="ECO:0000256" key="1">
    <source>
        <dbReference type="SAM" id="Phobius"/>
    </source>
</evidence>
<dbReference type="GO" id="GO:0004175">
    <property type="term" value="F:endopeptidase activity"/>
    <property type="evidence" value="ECO:0007669"/>
    <property type="project" value="UniProtKB-ARBA"/>
</dbReference>
<keyword evidence="3" id="KW-0378">Hydrolase</keyword>
<dbReference type="InterPro" id="IPR003675">
    <property type="entry name" value="Rce1/LyrA-like_dom"/>
</dbReference>
<keyword evidence="1" id="KW-1133">Transmembrane helix</keyword>
<comment type="caution">
    <text evidence="3">The sequence shown here is derived from an EMBL/GenBank/DDBJ whole genome shotgun (WGS) entry which is preliminary data.</text>
</comment>
<dbReference type="Pfam" id="PF02517">
    <property type="entry name" value="Rce1-like"/>
    <property type="match status" value="1"/>
</dbReference>
<evidence type="ECO:0000259" key="2">
    <source>
        <dbReference type="Pfam" id="PF02517"/>
    </source>
</evidence>
<dbReference type="PANTHER" id="PTHR39430:SF1">
    <property type="entry name" value="PROTEASE"/>
    <property type="match status" value="1"/>
</dbReference>
<evidence type="ECO:0000313" key="4">
    <source>
        <dbReference type="Proteomes" id="UP000188729"/>
    </source>
</evidence>
<reference evidence="3 4" key="1">
    <citation type="submission" date="2016-11" db="EMBL/GenBank/DDBJ databases">
        <title>Genome sequence of Sphingomonas jeddahensis G39.</title>
        <authorList>
            <person name="Poehlein A."/>
            <person name="Wuebbeler J.H."/>
            <person name="Steinbuechel A."/>
            <person name="Daniel R."/>
        </authorList>
    </citation>
    <scope>NUCLEOTIDE SEQUENCE [LARGE SCALE GENOMIC DNA]</scope>
    <source>
        <strain evidence="3 4">G39</strain>
    </source>
</reference>
<dbReference type="AlphaFoldDB" id="A0A1V2EUH8"/>
<dbReference type="PANTHER" id="PTHR39430">
    <property type="entry name" value="MEMBRANE-ASSOCIATED PROTEASE-RELATED"/>
    <property type="match status" value="1"/>
</dbReference>
<feature type="transmembrane region" description="Helical" evidence="1">
    <location>
        <begin position="149"/>
        <end position="169"/>
    </location>
</feature>
<feature type="transmembrane region" description="Helical" evidence="1">
    <location>
        <begin position="256"/>
        <end position="276"/>
    </location>
</feature>
<keyword evidence="3" id="KW-0645">Protease</keyword>
<dbReference type="EMBL" id="MPSB01000008">
    <property type="protein sequence ID" value="ONF95804.1"/>
    <property type="molecule type" value="Genomic_DNA"/>
</dbReference>
<sequence length="304" mass="31828">MGDRRVLQSGRLRWLRSLAWMVGLFALVLLAIGPGMTMVRHILPTGTPQLAFLANVISGAIAVIVYALMVRLGEDRHPDELAIKVAPAQLTAGLTLGAAMFGTVMAILMTFNLYTVDWLGPAPAWRAGGHAIQAALIEETLVRAILFRLLWRAFGPVLAFSGSAAVFGVSHIFNPGATIVSVLCIALEAGIMLGALYALTGRLWVSIGVHAAWNFTQGYVFGAAVSGRDAGPALAHSIARPDASVLLTGGSFGPEASLPALLVCASIGIGTLWLAWKRHRLEIATGSISDGRMGSEAAPTVAAA</sequence>
<feature type="transmembrane region" description="Helical" evidence="1">
    <location>
        <begin position="20"/>
        <end position="43"/>
    </location>
</feature>
<dbReference type="GO" id="GO:0080120">
    <property type="term" value="P:CAAX-box protein maturation"/>
    <property type="evidence" value="ECO:0007669"/>
    <property type="project" value="UniProtKB-ARBA"/>
</dbReference>
<feature type="transmembrane region" description="Helical" evidence="1">
    <location>
        <begin position="49"/>
        <end position="69"/>
    </location>
</feature>
<keyword evidence="1" id="KW-0812">Transmembrane</keyword>
<protein>
    <submittedName>
        <fullName evidence="3">CAAX amino terminal protease self-immunity</fullName>
    </submittedName>
</protein>
<feature type="domain" description="CAAX prenyl protease 2/Lysostaphin resistance protein A-like" evidence="2">
    <location>
        <begin position="125"/>
        <end position="215"/>
    </location>
</feature>